<dbReference type="InterPro" id="IPR027417">
    <property type="entry name" value="P-loop_NTPase"/>
</dbReference>
<dbReference type="GO" id="GO:0006298">
    <property type="term" value="P:mismatch repair"/>
    <property type="evidence" value="ECO:0007669"/>
    <property type="project" value="InterPro"/>
</dbReference>
<accession>V4P720</accession>
<evidence type="ECO:0000256" key="1">
    <source>
        <dbReference type="ARBA" id="ARBA00022741"/>
    </source>
</evidence>
<name>V4P720_EUTSA</name>
<keyword evidence="3" id="KW-0238">DNA-binding</keyword>
<dbReference type="Gramene" id="ESQ55376">
    <property type="protein sequence ID" value="ESQ55376"/>
    <property type="gene ID" value="EUTSA_v10027266mg"/>
</dbReference>
<dbReference type="eggNOG" id="KOG0217">
    <property type="taxonomic scope" value="Eukaryota"/>
</dbReference>
<reference evidence="5 6" key="1">
    <citation type="journal article" date="2013" name="Front. Plant Sci.">
        <title>The Reference Genome of the Halophytic Plant Eutrema salsugineum.</title>
        <authorList>
            <person name="Yang R."/>
            <person name="Jarvis D.E."/>
            <person name="Chen H."/>
            <person name="Beilstein M.A."/>
            <person name="Grimwood J."/>
            <person name="Jenkins J."/>
            <person name="Shu S."/>
            <person name="Prochnik S."/>
            <person name="Xin M."/>
            <person name="Ma C."/>
            <person name="Schmutz J."/>
            <person name="Wing R.A."/>
            <person name="Mitchell-Olds T."/>
            <person name="Schumaker K.S."/>
            <person name="Wang X."/>
        </authorList>
    </citation>
    <scope>NUCLEOTIDE SEQUENCE [LARGE SCALE GENOMIC DNA]</scope>
</reference>
<dbReference type="GO" id="GO:0140664">
    <property type="term" value="F:ATP-dependent DNA damage sensor activity"/>
    <property type="evidence" value="ECO:0007669"/>
    <property type="project" value="InterPro"/>
</dbReference>
<dbReference type="PANTHER" id="PTHR11361:SF150">
    <property type="entry name" value="DNA MISMATCH REPAIR PROTEIN MSH6"/>
    <property type="match status" value="1"/>
</dbReference>
<organism evidence="5 6">
    <name type="scientific">Eutrema salsugineum</name>
    <name type="common">Saltwater cress</name>
    <name type="synonym">Sisymbrium salsugineum</name>
    <dbReference type="NCBI Taxonomy" id="72664"/>
    <lineage>
        <taxon>Eukaryota</taxon>
        <taxon>Viridiplantae</taxon>
        <taxon>Streptophyta</taxon>
        <taxon>Embryophyta</taxon>
        <taxon>Tracheophyta</taxon>
        <taxon>Spermatophyta</taxon>
        <taxon>Magnoliopsida</taxon>
        <taxon>eudicotyledons</taxon>
        <taxon>Gunneridae</taxon>
        <taxon>Pentapetalae</taxon>
        <taxon>rosids</taxon>
        <taxon>malvids</taxon>
        <taxon>Brassicales</taxon>
        <taxon>Brassicaceae</taxon>
        <taxon>Eutremeae</taxon>
        <taxon>Eutrema</taxon>
    </lineage>
</organism>
<keyword evidence="6" id="KW-1185">Reference proteome</keyword>
<proteinExistence type="predicted"/>
<dbReference type="Pfam" id="PF00488">
    <property type="entry name" value="MutS_V"/>
    <property type="match status" value="1"/>
</dbReference>
<dbReference type="SUPFAM" id="SSF52540">
    <property type="entry name" value="P-loop containing nucleoside triphosphate hydrolases"/>
    <property type="match status" value="1"/>
</dbReference>
<sequence>MLPDIVNRNMFPIFAFHTRTIHFSAFIYSLHKAGLVHEYFQSVFEVFNAVQLISGSTSDDVSHLSATGLGHPVLRGDSLGRGSFVPNNVKIGGPNMGGESTLLRQVCLAVILAQIGADVPAETFELSPVDRIFVRMGAKDHIMAGQSKFLTELSETAVMLVIISNLKSLVVLDELGRGTATSDGQAIAESVLEHFINKVQCRGMFSTHYHRLSIDYQTNPKVSLCHMAYVTFLYRLTPSACPKSYGVNVARLAGRPDYVLERAVIKSHESKAYMVKTIEKSTVKLMAEMMKKIIGSVASDSDYSTSKD</sequence>
<evidence type="ECO:0000259" key="4">
    <source>
        <dbReference type="PROSITE" id="PS00486"/>
    </source>
</evidence>
<dbReference type="AlphaFoldDB" id="V4P720"/>
<dbReference type="OMA" id="SHESKAY"/>
<dbReference type="Proteomes" id="UP000030689">
    <property type="component" value="Unassembled WGS sequence"/>
</dbReference>
<dbReference type="Gene3D" id="3.40.50.300">
    <property type="entry name" value="P-loop containing nucleotide triphosphate hydrolases"/>
    <property type="match status" value="1"/>
</dbReference>
<evidence type="ECO:0000256" key="2">
    <source>
        <dbReference type="ARBA" id="ARBA00022840"/>
    </source>
</evidence>
<keyword evidence="1" id="KW-0547">Nucleotide-binding</keyword>
<dbReference type="KEGG" id="eus:EUTSA_v10027266mg"/>
<evidence type="ECO:0000313" key="6">
    <source>
        <dbReference type="Proteomes" id="UP000030689"/>
    </source>
</evidence>
<dbReference type="GO" id="GO:0030983">
    <property type="term" value="F:mismatched DNA binding"/>
    <property type="evidence" value="ECO:0007669"/>
    <property type="project" value="InterPro"/>
</dbReference>
<dbReference type="InterPro" id="IPR045076">
    <property type="entry name" value="MutS"/>
</dbReference>
<protein>
    <recommendedName>
        <fullName evidence="4">DNA mismatch repair proteins mutS family domain-containing protein</fullName>
    </recommendedName>
</protein>
<dbReference type="PROSITE" id="PS00486">
    <property type="entry name" value="DNA_MISMATCH_REPAIR_2"/>
    <property type="match status" value="1"/>
</dbReference>
<evidence type="ECO:0000313" key="5">
    <source>
        <dbReference type="EMBL" id="ESQ55376.1"/>
    </source>
</evidence>
<evidence type="ECO:0000256" key="3">
    <source>
        <dbReference type="ARBA" id="ARBA00023125"/>
    </source>
</evidence>
<dbReference type="GO" id="GO:0005524">
    <property type="term" value="F:ATP binding"/>
    <property type="evidence" value="ECO:0007669"/>
    <property type="project" value="UniProtKB-KW"/>
</dbReference>
<dbReference type="STRING" id="72664.V4P720"/>
<gene>
    <name evidence="5" type="ORF">EUTSA_v10027266mg</name>
</gene>
<dbReference type="PANTHER" id="PTHR11361">
    <property type="entry name" value="DNA MISMATCH REPAIR PROTEIN MUTS FAMILY MEMBER"/>
    <property type="match status" value="1"/>
</dbReference>
<dbReference type="GO" id="GO:0005634">
    <property type="term" value="C:nucleus"/>
    <property type="evidence" value="ECO:0007669"/>
    <property type="project" value="TreeGrafter"/>
</dbReference>
<dbReference type="SMART" id="SM00534">
    <property type="entry name" value="MUTSac"/>
    <property type="match status" value="1"/>
</dbReference>
<dbReference type="InterPro" id="IPR000432">
    <property type="entry name" value="DNA_mismatch_repair_MutS_C"/>
</dbReference>
<keyword evidence="2" id="KW-0067">ATP-binding</keyword>
<feature type="domain" description="DNA mismatch repair proteins mutS family" evidence="4">
    <location>
        <begin position="168"/>
        <end position="184"/>
    </location>
</feature>
<dbReference type="EMBL" id="KI517384">
    <property type="protein sequence ID" value="ESQ55376.1"/>
    <property type="molecule type" value="Genomic_DNA"/>
</dbReference>